<dbReference type="RefSeq" id="WP_179975611.1">
    <property type="nucleotide sequence ID" value="NZ_CP049075.1"/>
</dbReference>
<keyword evidence="1" id="KW-0812">Transmembrane</keyword>
<keyword evidence="1" id="KW-1133">Transmembrane helix</keyword>
<evidence type="ECO:0000256" key="1">
    <source>
        <dbReference type="SAM" id="Phobius"/>
    </source>
</evidence>
<proteinExistence type="predicted"/>
<feature type="transmembrane region" description="Helical" evidence="1">
    <location>
        <begin position="57"/>
        <end position="74"/>
    </location>
</feature>
<name>A0A7H9CFN6_9BACT</name>
<organism evidence="2 3">
    <name type="scientific">Candidatus Campylobacter infans</name>
    <dbReference type="NCBI Taxonomy" id="2561898"/>
    <lineage>
        <taxon>Bacteria</taxon>
        <taxon>Pseudomonadati</taxon>
        <taxon>Campylobacterota</taxon>
        <taxon>Epsilonproteobacteria</taxon>
        <taxon>Campylobacterales</taxon>
        <taxon>Campylobacteraceae</taxon>
        <taxon>Campylobacter</taxon>
    </lineage>
</organism>
<sequence length="164" mass="19485">MQLNEAKNSIFTPFYLFSAISVVLYEMLSTAFIYLPPLIGVFFSYLILSKSDAQRSLSGLAGYWYLAFAFLLFAEQLNGFTFLSSVVVFFVFYYIMHDWLIINVRNQFFMFVMFNFSAYFGMFFISNLFLYIVDSQLLSYSHFLLYYALIESIFSFWFFKKVRL</sequence>
<gene>
    <name evidence="2" type="ORF">CINF_0478</name>
</gene>
<protein>
    <submittedName>
        <fullName evidence="2">Putative membrane protein</fullName>
    </submittedName>
</protein>
<dbReference type="AlphaFoldDB" id="A0A7H9CFN6"/>
<feature type="transmembrane region" description="Helical" evidence="1">
    <location>
        <begin position="139"/>
        <end position="159"/>
    </location>
</feature>
<evidence type="ECO:0000313" key="3">
    <source>
        <dbReference type="Proteomes" id="UP000509414"/>
    </source>
</evidence>
<keyword evidence="3" id="KW-1185">Reference proteome</keyword>
<dbReference type="Proteomes" id="UP000509414">
    <property type="component" value="Chromosome"/>
</dbReference>
<feature type="transmembrane region" description="Helical" evidence="1">
    <location>
        <begin position="80"/>
        <end position="96"/>
    </location>
</feature>
<reference evidence="2 3" key="1">
    <citation type="submission" date="2020-02" db="EMBL/GenBank/DDBJ databases">
        <title>Complete genome sequence of the novel Campylobacter species Candidatus Campylobacter infans.</title>
        <authorList>
            <person name="Duim B."/>
            <person name="Zomer A."/>
            <person name="van der Graaf L."/>
            <person name="Wagenaar J."/>
        </authorList>
    </citation>
    <scope>NUCLEOTIDE SEQUENCE [LARGE SCALE GENOMIC DNA]</scope>
    <source>
        <strain evidence="2 3">19S00001</strain>
    </source>
</reference>
<accession>A0A7H9CFN6</accession>
<dbReference type="KEGG" id="cinf:CINF_0478"/>
<evidence type="ECO:0000313" key="2">
    <source>
        <dbReference type="EMBL" id="QLI05007.1"/>
    </source>
</evidence>
<feature type="transmembrane region" description="Helical" evidence="1">
    <location>
        <begin position="31"/>
        <end position="48"/>
    </location>
</feature>
<keyword evidence="1" id="KW-0472">Membrane</keyword>
<dbReference type="EMBL" id="CP049075">
    <property type="protein sequence ID" value="QLI05007.1"/>
    <property type="molecule type" value="Genomic_DNA"/>
</dbReference>
<feature type="transmembrane region" description="Helical" evidence="1">
    <location>
        <begin position="108"/>
        <end position="133"/>
    </location>
</feature>